<name>A0AAV9W4S5_9PEZI</name>
<feature type="compositionally biased region" description="Basic and acidic residues" evidence="1">
    <location>
        <begin position="13"/>
        <end position="25"/>
    </location>
</feature>
<evidence type="ECO:0000313" key="3">
    <source>
        <dbReference type="Proteomes" id="UP001370758"/>
    </source>
</evidence>
<evidence type="ECO:0000256" key="1">
    <source>
        <dbReference type="SAM" id="MobiDB-lite"/>
    </source>
</evidence>
<dbReference type="Proteomes" id="UP001370758">
    <property type="component" value="Unassembled WGS sequence"/>
</dbReference>
<gene>
    <name evidence="2" type="ORF">TWF481_009143</name>
</gene>
<organism evidence="2 3">
    <name type="scientific">Arthrobotrys musiformis</name>
    <dbReference type="NCBI Taxonomy" id="47236"/>
    <lineage>
        <taxon>Eukaryota</taxon>
        <taxon>Fungi</taxon>
        <taxon>Dikarya</taxon>
        <taxon>Ascomycota</taxon>
        <taxon>Pezizomycotina</taxon>
        <taxon>Orbiliomycetes</taxon>
        <taxon>Orbiliales</taxon>
        <taxon>Orbiliaceae</taxon>
        <taxon>Arthrobotrys</taxon>
    </lineage>
</organism>
<feature type="compositionally biased region" description="Acidic residues" evidence="1">
    <location>
        <begin position="255"/>
        <end position="266"/>
    </location>
</feature>
<dbReference type="EMBL" id="JAVHJL010000006">
    <property type="protein sequence ID" value="KAK6501302.1"/>
    <property type="molecule type" value="Genomic_DNA"/>
</dbReference>
<protein>
    <submittedName>
        <fullName evidence="2">Uncharacterized protein</fullName>
    </submittedName>
</protein>
<feature type="region of interest" description="Disordered" evidence="1">
    <location>
        <begin position="207"/>
        <end position="266"/>
    </location>
</feature>
<feature type="region of interest" description="Disordered" evidence="1">
    <location>
        <begin position="1"/>
        <end position="40"/>
    </location>
</feature>
<reference evidence="2 3" key="1">
    <citation type="submission" date="2023-08" db="EMBL/GenBank/DDBJ databases">
        <authorList>
            <person name="Palmer J.M."/>
        </authorList>
    </citation>
    <scope>NUCLEOTIDE SEQUENCE [LARGE SCALE GENOMIC DNA]</scope>
    <source>
        <strain evidence="2 3">TWF481</strain>
    </source>
</reference>
<sequence>MSNRTPRVVLHVRNQESSKRLKMLEDQDSPSQQPKPSLGERLSKLPQWYAVHEVPPAHADPDGYMNMIADDGSYTSYANVLGIQPWVVQVLKKTLHWRYINHPRTPHINLAREDDKDRLAEEINITFRNYATSLNERVRKGLISADKLEGKLHQYEAMEELSAKVYKIGSYRVSGYLLYKVAEGVMMEIIDERKAIDGGLIDRAGVVPGKPAEGTSKPQGDEGASTSGGRRVVTRARAKEGHGAGLNSKAKDGAGEEDAEMGDASN</sequence>
<comment type="caution">
    <text evidence="2">The sequence shown here is derived from an EMBL/GenBank/DDBJ whole genome shotgun (WGS) entry which is preliminary data.</text>
</comment>
<accession>A0AAV9W4S5</accession>
<dbReference type="AlphaFoldDB" id="A0AAV9W4S5"/>
<evidence type="ECO:0000313" key="2">
    <source>
        <dbReference type="EMBL" id="KAK6501302.1"/>
    </source>
</evidence>
<proteinExistence type="predicted"/>
<keyword evidence="3" id="KW-1185">Reference proteome</keyword>